<proteinExistence type="inferred from homology"/>
<evidence type="ECO:0000256" key="2">
    <source>
        <dbReference type="ARBA" id="ARBA00006228"/>
    </source>
</evidence>
<sequence>MNLFLLNILLAFGWMLLNGNYGSTDFTIGFVVGFFALLLTEPFRNKPNYGRKFWAALKLLAVFLYKLLTSSLQVVWDVITPTHLSHPAIINVPLEVESDFEIMLLANIVSLTPGSLSLDVSEDRKYLVIHAMFSQDEQSVIDDIKETLERRILEVTRD</sequence>
<keyword evidence="5 7" id="KW-1133">Transmembrane helix</keyword>
<organism evidence="8 9">
    <name type="scientific">Endozoicomonas elysicola</name>
    <dbReference type="NCBI Taxonomy" id="305900"/>
    <lineage>
        <taxon>Bacteria</taxon>
        <taxon>Pseudomonadati</taxon>
        <taxon>Pseudomonadota</taxon>
        <taxon>Gammaproteobacteria</taxon>
        <taxon>Oceanospirillales</taxon>
        <taxon>Endozoicomonadaceae</taxon>
        <taxon>Endozoicomonas</taxon>
    </lineage>
</organism>
<name>A0A081KGE2_9GAMM</name>
<comment type="caution">
    <text evidence="8">The sequence shown here is derived from an EMBL/GenBank/DDBJ whole genome shotgun (WGS) entry which is preliminary data.</text>
</comment>
<dbReference type="GO" id="GO:0005886">
    <property type="term" value="C:plasma membrane"/>
    <property type="evidence" value="ECO:0007669"/>
    <property type="project" value="UniProtKB-SubCell"/>
</dbReference>
<evidence type="ECO:0000256" key="3">
    <source>
        <dbReference type="ARBA" id="ARBA00022475"/>
    </source>
</evidence>
<comment type="subcellular location">
    <subcellularLocation>
        <location evidence="1">Cell membrane</location>
        <topology evidence="1">Multi-pass membrane protein</topology>
    </subcellularLocation>
</comment>
<evidence type="ECO:0000313" key="9">
    <source>
        <dbReference type="Proteomes" id="UP000027997"/>
    </source>
</evidence>
<dbReference type="Pfam" id="PF01899">
    <property type="entry name" value="MNHE"/>
    <property type="match status" value="1"/>
</dbReference>
<dbReference type="PANTHER" id="PTHR34584:SF1">
    <property type="entry name" value="NA(+)_H(+) ANTIPORTER SUBUNIT E1"/>
    <property type="match status" value="1"/>
</dbReference>
<protein>
    <submittedName>
        <fullName evidence="8">Sodium:proton antiporter</fullName>
    </submittedName>
</protein>
<dbReference type="EMBL" id="JOJP01000001">
    <property type="protein sequence ID" value="KEI73218.1"/>
    <property type="molecule type" value="Genomic_DNA"/>
</dbReference>
<dbReference type="GO" id="GO:0008324">
    <property type="term" value="F:monoatomic cation transmembrane transporter activity"/>
    <property type="evidence" value="ECO:0007669"/>
    <property type="project" value="InterPro"/>
</dbReference>
<dbReference type="InterPro" id="IPR002758">
    <property type="entry name" value="Cation_antiport_E"/>
</dbReference>
<keyword evidence="4 7" id="KW-0812">Transmembrane</keyword>
<evidence type="ECO:0000256" key="6">
    <source>
        <dbReference type="ARBA" id="ARBA00023136"/>
    </source>
</evidence>
<evidence type="ECO:0000256" key="5">
    <source>
        <dbReference type="ARBA" id="ARBA00022989"/>
    </source>
</evidence>
<keyword evidence="9" id="KW-1185">Reference proteome</keyword>
<feature type="transmembrane region" description="Helical" evidence="7">
    <location>
        <begin position="20"/>
        <end position="41"/>
    </location>
</feature>
<evidence type="ECO:0000256" key="1">
    <source>
        <dbReference type="ARBA" id="ARBA00004651"/>
    </source>
</evidence>
<comment type="similarity">
    <text evidence="2">Belongs to the CPA3 antiporters (TC 2.A.63) subunit E family.</text>
</comment>
<evidence type="ECO:0000256" key="7">
    <source>
        <dbReference type="SAM" id="Phobius"/>
    </source>
</evidence>
<evidence type="ECO:0000313" key="8">
    <source>
        <dbReference type="EMBL" id="KEI73218.1"/>
    </source>
</evidence>
<dbReference type="PIRSF" id="PIRSF019239">
    <property type="entry name" value="MrpE"/>
    <property type="match status" value="1"/>
</dbReference>
<dbReference type="AlphaFoldDB" id="A0A081KGE2"/>
<dbReference type="STRING" id="305900.GV64_23105"/>
<keyword evidence="3" id="KW-1003">Cell membrane</keyword>
<dbReference type="eggNOG" id="COG1863">
    <property type="taxonomic scope" value="Bacteria"/>
</dbReference>
<accession>A0A081KGE2</accession>
<gene>
    <name evidence="8" type="ORF">GV64_23105</name>
</gene>
<evidence type="ECO:0000256" key="4">
    <source>
        <dbReference type="ARBA" id="ARBA00022692"/>
    </source>
</evidence>
<dbReference type="RefSeq" id="WP_020582420.1">
    <property type="nucleotide sequence ID" value="NZ_JOJP01000001.1"/>
</dbReference>
<dbReference type="PANTHER" id="PTHR34584">
    <property type="entry name" value="NA(+)/H(+) ANTIPORTER SUBUNIT E1"/>
    <property type="match status" value="1"/>
</dbReference>
<dbReference type="Proteomes" id="UP000027997">
    <property type="component" value="Unassembled WGS sequence"/>
</dbReference>
<reference evidence="8 9" key="1">
    <citation type="submission" date="2014-06" db="EMBL/GenBank/DDBJ databases">
        <title>Whole Genome Sequences of Three Symbiotic Endozoicomonas Bacteria.</title>
        <authorList>
            <person name="Neave M.J."/>
            <person name="Apprill A."/>
            <person name="Voolstra C.R."/>
        </authorList>
    </citation>
    <scope>NUCLEOTIDE SEQUENCE [LARGE SCALE GENOMIC DNA]</scope>
    <source>
        <strain evidence="8 9">DSM 22380</strain>
    </source>
</reference>
<keyword evidence="6 7" id="KW-0472">Membrane</keyword>